<dbReference type="Proteomes" id="UP001054837">
    <property type="component" value="Unassembled WGS sequence"/>
</dbReference>
<proteinExistence type="predicted"/>
<dbReference type="AlphaFoldDB" id="A0AAV4VYM9"/>
<comment type="caution">
    <text evidence="1">The sequence shown here is derived from an EMBL/GenBank/DDBJ whole genome shotgun (WGS) entry which is preliminary data.</text>
</comment>
<accession>A0AAV4VYM9</accession>
<evidence type="ECO:0000313" key="1">
    <source>
        <dbReference type="EMBL" id="GIY74370.1"/>
    </source>
</evidence>
<keyword evidence="2" id="KW-1185">Reference proteome</keyword>
<sequence length="117" mass="13019">MKPMSLSNIPCCQRWTSAPPPTILKGGGQRGEIQHRSCVNIHPTIQQISHITESQTTSRIQHNLSSFNYECFSRSSNETNVPVQYPLLPAMDNSPSNNPQEGQRGGFNVGFVSLMEF</sequence>
<gene>
    <name evidence="1" type="ORF">CDAR_2041</name>
</gene>
<evidence type="ECO:0000313" key="2">
    <source>
        <dbReference type="Proteomes" id="UP001054837"/>
    </source>
</evidence>
<dbReference type="EMBL" id="BPLQ01013742">
    <property type="protein sequence ID" value="GIY74370.1"/>
    <property type="molecule type" value="Genomic_DNA"/>
</dbReference>
<reference evidence="1 2" key="1">
    <citation type="submission" date="2021-06" db="EMBL/GenBank/DDBJ databases">
        <title>Caerostris darwini draft genome.</title>
        <authorList>
            <person name="Kono N."/>
            <person name="Arakawa K."/>
        </authorList>
    </citation>
    <scope>NUCLEOTIDE SEQUENCE [LARGE SCALE GENOMIC DNA]</scope>
</reference>
<protein>
    <submittedName>
        <fullName evidence="1">Uncharacterized protein</fullName>
    </submittedName>
</protein>
<name>A0AAV4VYM9_9ARAC</name>
<organism evidence="1 2">
    <name type="scientific">Caerostris darwini</name>
    <dbReference type="NCBI Taxonomy" id="1538125"/>
    <lineage>
        <taxon>Eukaryota</taxon>
        <taxon>Metazoa</taxon>
        <taxon>Ecdysozoa</taxon>
        <taxon>Arthropoda</taxon>
        <taxon>Chelicerata</taxon>
        <taxon>Arachnida</taxon>
        <taxon>Araneae</taxon>
        <taxon>Araneomorphae</taxon>
        <taxon>Entelegynae</taxon>
        <taxon>Araneoidea</taxon>
        <taxon>Araneidae</taxon>
        <taxon>Caerostris</taxon>
    </lineage>
</organism>